<evidence type="ECO:0000256" key="9">
    <source>
        <dbReference type="ARBA" id="ARBA00022989"/>
    </source>
</evidence>
<keyword evidence="11 13" id="KW-0472">Membrane</keyword>
<evidence type="ECO:0000256" key="7">
    <source>
        <dbReference type="ARBA" id="ARBA00022723"/>
    </source>
</evidence>
<evidence type="ECO:0000256" key="13">
    <source>
        <dbReference type="SAM" id="Phobius"/>
    </source>
</evidence>
<accession>A0AAU8BQK2</accession>
<gene>
    <name evidence="15" type="ORF">PG915_23400</name>
</gene>
<evidence type="ECO:0000256" key="3">
    <source>
        <dbReference type="ARBA" id="ARBA00022448"/>
    </source>
</evidence>
<comment type="similarity">
    <text evidence="12">Belongs to the cytochrome b561 family.</text>
</comment>
<evidence type="ECO:0000256" key="12">
    <source>
        <dbReference type="ARBA" id="ARBA00037975"/>
    </source>
</evidence>
<dbReference type="SUPFAM" id="SSF81342">
    <property type="entry name" value="Transmembrane di-heme cytochromes"/>
    <property type="match status" value="1"/>
</dbReference>
<feature type="domain" description="Cytochrome b561 bacterial/Ni-hydrogenase" evidence="14">
    <location>
        <begin position="8"/>
        <end position="177"/>
    </location>
</feature>
<reference evidence="15" key="1">
    <citation type="submission" date="2023-01" db="EMBL/GenBank/DDBJ databases">
        <title>Vibrio sp. CB1-14 genome sequencing.</title>
        <authorList>
            <person name="Otstavnykh N."/>
            <person name="Isaeva M."/>
            <person name="Meleshko D."/>
        </authorList>
    </citation>
    <scope>NUCLEOTIDE SEQUENCE</scope>
    <source>
        <strain evidence="15">CB1-14</strain>
    </source>
</reference>
<evidence type="ECO:0000256" key="2">
    <source>
        <dbReference type="ARBA" id="ARBA00004651"/>
    </source>
</evidence>
<evidence type="ECO:0000256" key="4">
    <source>
        <dbReference type="ARBA" id="ARBA00022475"/>
    </source>
</evidence>
<dbReference type="PANTHER" id="PTHR30529">
    <property type="entry name" value="CYTOCHROME B561"/>
    <property type="match status" value="1"/>
</dbReference>
<dbReference type="KEGG" id="vck:PG915_23400"/>
<dbReference type="GO" id="GO:0022904">
    <property type="term" value="P:respiratory electron transport chain"/>
    <property type="evidence" value="ECO:0007669"/>
    <property type="project" value="InterPro"/>
</dbReference>
<dbReference type="Pfam" id="PF01292">
    <property type="entry name" value="Ni_hydr_CYTB"/>
    <property type="match status" value="1"/>
</dbReference>
<evidence type="ECO:0000259" key="14">
    <source>
        <dbReference type="Pfam" id="PF01292"/>
    </source>
</evidence>
<feature type="transmembrane region" description="Helical" evidence="13">
    <location>
        <begin position="89"/>
        <end position="108"/>
    </location>
</feature>
<organism evidence="15">
    <name type="scientific">Vibrio chaetopteri</name>
    <dbReference type="NCBI Taxonomy" id="3016528"/>
    <lineage>
        <taxon>Bacteria</taxon>
        <taxon>Pseudomonadati</taxon>
        <taxon>Pseudomonadota</taxon>
        <taxon>Gammaproteobacteria</taxon>
        <taxon>Vibrionales</taxon>
        <taxon>Vibrionaceae</taxon>
        <taxon>Vibrio</taxon>
    </lineage>
</organism>
<keyword evidence="9 13" id="KW-1133">Transmembrane helix</keyword>
<dbReference type="GO" id="GO:0046872">
    <property type="term" value="F:metal ion binding"/>
    <property type="evidence" value="ECO:0007669"/>
    <property type="project" value="UniProtKB-KW"/>
</dbReference>
<proteinExistence type="inferred from homology"/>
<evidence type="ECO:0000256" key="6">
    <source>
        <dbReference type="ARBA" id="ARBA00022692"/>
    </source>
</evidence>
<keyword evidence="7" id="KW-0479">Metal-binding</keyword>
<keyword evidence="3" id="KW-0813">Transport</keyword>
<keyword evidence="10" id="KW-0408">Iron</keyword>
<dbReference type="InterPro" id="IPR011577">
    <property type="entry name" value="Cyt_b561_bac/Ni-Hgenase"/>
</dbReference>
<dbReference type="InterPro" id="IPR052168">
    <property type="entry name" value="Cytochrome_b561_oxidase"/>
</dbReference>
<dbReference type="RefSeq" id="WP_353499364.1">
    <property type="nucleotide sequence ID" value="NZ_CP115921.1"/>
</dbReference>
<protein>
    <submittedName>
        <fullName evidence="15">Cytochrome b</fullName>
    </submittedName>
</protein>
<keyword evidence="4" id="KW-1003">Cell membrane</keyword>
<evidence type="ECO:0000256" key="11">
    <source>
        <dbReference type="ARBA" id="ARBA00023136"/>
    </source>
</evidence>
<keyword evidence="6 13" id="KW-0812">Transmembrane</keyword>
<dbReference type="Gene3D" id="1.20.950.20">
    <property type="entry name" value="Transmembrane di-heme cytochromes, Chain C"/>
    <property type="match status" value="2"/>
</dbReference>
<evidence type="ECO:0000313" key="15">
    <source>
        <dbReference type="EMBL" id="XCD18216.1"/>
    </source>
</evidence>
<evidence type="ECO:0000256" key="1">
    <source>
        <dbReference type="ARBA" id="ARBA00001970"/>
    </source>
</evidence>
<dbReference type="AlphaFoldDB" id="A0AAU8BQK2"/>
<keyword evidence="5" id="KW-0349">Heme</keyword>
<comment type="cofactor">
    <cofactor evidence="1">
        <name>heme b</name>
        <dbReference type="ChEBI" id="CHEBI:60344"/>
    </cofactor>
</comment>
<evidence type="ECO:0000256" key="10">
    <source>
        <dbReference type="ARBA" id="ARBA00023004"/>
    </source>
</evidence>
<dbReference type="GO" id="GO:0020037">
    <property type="term" value="F:heme binding"/>
    <property type="evidence" value="ECO:0007669"/>
    <property type="project" value="TreeGrafter"/>
</dbReference>
<dbReference type="PANTHER" id="PTHR30529:SF1">
    <property type="entry name" value="CYTOCHROME B561 HOMOLOG 2"/>
    <property type="match status" value="1"/>
</dbReference>
<keyword evidence="8" id="KW-0249">Electron transport</keyword>
<evidence type="ECO:0000256" key="5">
    <source>
        <dbReference type="ARBA" id="ARBA00022617"/>
    </source>
</evidence>
<dbReference type="InterPro" id="IPR016174">
    <property type="entry name" value="Di-haem_cyt_TM"/>
</dbReference>
<dbReference type="GO" id="GO:0005886">
    <property type="term" value="C:plasma membrane"/>
    <property type="evidence" value="ECO:0007669"/>
    <property type="project" value="UniProtKB-SubCell"/>
</dbReference>
<comment type="subcellular location">
    <subcellularLocation>
        <location evidence="2">Cell membrane</location>
        <topology evidence="2">Multi-pass membrane protein</topology>
    </subcellularLocation>
</comment>
<name>A0AAU8BQK2_9VIBR</name>
<dbReference type="EMBL" id="CP115921">
    <property type="protein sequence ID" value="XCD18216.1"/>
    <property type="molecule type" value="Genomic_DNA"/>
</dbReference>
<sequence>MAVKEVKNYNPVARALHWLSAIVVIGMFAVGLWMVDLTYYSQWYKTAPDWHRSVGILLAMATVFRLVWKHITIAPKVEGNQFEKVGAKVGHIAMYVALFVIFASGYLISTSDGRGIDVFNWFTVPGLGELFPNQSDIAGEVHFYAAWFVILAAAGHALAALKHHFINKDNTLRKMLGVSK</sequence>
<feature type="transmembrane region" description="Helical" evidence="13">
    <location>
        <begin position="50"/>
        <end position="68"/>
    </location>
</feature>
<evidence type="ECO:0000256" key="8">
    <source>
        <dbReference type="ARBA" id="ARBA00022982"/>
    </source>
</evidence>
<feature type="transmembrane region" description="Helical" evidence="13">
    <location>
        <begin position="141"/>
        <end position="161"/>
    </location>
</feature>
<feature type="transmembrane region" description="Helical" evidence="13">
    <location>
        <begin position="12"/>
        <end position="35"/>
    </location>
</feature>
<dbReference type="GO" id="GO:0009055">
    <property type="term" value="F:electron transfer activity"/>
    <property type="evidence" value="ECO:0007669"/>
    <property type="project" value="InterPro"/>
</dbReference>